<gene>
    <name evidence="2" type="ORF">FAGAP_4933</name>
</gene>
<protein>
    <submittedName>
        <fullName evidence="2">Uncharacterized protein</fullName>
    </submittedName>
</protein>
<organism evidence="2 3">
    <name type="scientific">Fusarium agapanthi</name>
    <dbReference type="NCBI Taxonomy" id="1803897"/>
    <lineage>
        <taxon>Eukaryota</taxon>
        <taxon>Fungi</taxon>
        <taxon>Dikarya</taxon>
        <taxon>Ascomycota</taxon>
        <taxon>Pezizomycotina</taxon>
        <taxon>Sordariomycetes</taxon>
        <taxon>Hypocreomycetidae</taxon>
        <taxon>Hypocreales</taxon>
        <taxon>Nectriaceae</taxon>
        <taxon>Fusarium</taxon>
        <taxon>Fusarium fujikuroi species complex</taxon>
    </lineage>
</organism>
<comment type="caution">
    <text evidence="2">The sequence shown here is derived from an EMBL/GenBank/DDBJ whole genome shotgun (WGS) entry which is preliminary data.</text>
</comment>
<feature type="compositionally biased region" description="Basic and acidic residues" evidence="1">
    <location>
        <begin position="103"/>
        <end position="117"/>
    </location>
</feature>
<feature type="compositionally biased region" description="Acidic residues" evidence="1">
    <location>
        <begin position="91"/>
        <end position="102"/>
    </location>
</feature>
<evidence type="ECO:0000313" key="3">
    <source>
        <dbReference type="Proteomes" id="UP000737391"/>
    </source>
</evidence>
<proteinExistence type="predicted"/>
<dbReference type="Proteomes" id="UP000737391">
    <property type="component" value="Unassembled WGS sequence"/>
</dbReference>
<dbReference type="AlphaFoldDB" id="A0A9P5E7E0"/>
<dbReference type="EMBL" id="LUFC02000302">
    <property type="protein sequence ID" value="KAF4498920.1"/>
    <property type="molecule type" value="Genomic_DNA"/>
</dbReference>
<reference evidence="2" key="1">
    <citation type="submission" date="2020-01" db="EMBL/GenBank/DDBJ databases">
        <title>Identification and distribution of gene clusters putatively required for synthesis of sphingolipid metabolism inhibitors in phylogenetically diverse species of the filamentous fungus Fusarium.</title>
        <authorList>
            <person name="Kim H.-S."/>
            <person name="Busman M."/>
            <person name="Brown D.W."/>
            <person name="Divon H."/>
            <person name="Uhlig S."/>
            <person name="Proctor R.H."/>
        </authorList>
    </citation>
    <scope>NUCLEOTIDE SEQUENCE</scope>
    <source>
        <strain evidence="2">NRRL 31653</strain>
    </source>
</reference>
<keyword evidence="3" id="KW-1185">Reference proteome</keyword>
<name>A0A9P5E7E0_9HYPO</name>
<sequence length="117" mass="13753">MTALNVSSHVIGNEHMEMINCVPLGITRDREWFEDDYMAFSSIVYHTRDKPWSDAKEFTYMYGYRYEVDDDCRMAATQTKDIMSEQGLEVSSDEEWEDEDEDKSAREDTDEEICPKP</sequence>
<dbReference type="OrthoDB" id="5091145at2759"/>
<evidence type="ECO:0000256" key="1">
    <source>
        <dbReference type="SAM" id="MobiDB-lite"/>
    </source>
</evidence>
<feature type="region of interest" description="Disordered" evidence="1">
    <location>
        <begin position="79"/>
        <end position="117"/>
    </location>
</feature>
<accession>A0A9P5E7E0</accession>
<evidence type="ECO:0000313" key="2">
    <source>
        <dbReference type="EMBL" id="KAF4498920.1"/>
    </source>
</evidence>